<dbReference type="Pfam" id="PF12937">
    <property type="entry name" value="F-box-like"/>
    <property type="match status" value="1"/>
</dbReference>
<keyword evidence="4" id="KW-1185">Reference proteome</keyword>
<proteinExistence type="predicted"/>
<dbReference type="Pfam" id="PF23635">
    <property type="entry name" value="Beta-prop_AT5G49610-like"/>
    <property type="match status" value="1"/>
</dbReference>
<comment type="caution">
    <text evidence="3">The sequence shown here is derived from an EMBL/GenBank/DDBJ whole genome shotgun (WGS) entry which is preliminary data.</text>
</comment>
<dbReference type="InterPro" id="IPR056594">
    <property type="entry name" value="AT5G49610-like_b-prop"/>
</dbReference>
<dbReference type="AlphaFoldDB" id="A0A811PNB3"/>
<dbReference type="OrthoDB" id="592687at2759"/>
<evidence type="ECO:0000259" key="2">
    <source>
        <dbReference type="Pfam" id="PF23635"/>
    </source>
</evidence>
<accession>A0A811PNB3</accession>
<sequence>MEEKRERAQSTLAAASVAAAAISLVLGDDNLLGEILLRLGFPTDLVRAAAVCRRWLRASSDPVLLRRFRDLHPPRLLGFYIVTFPTLQRRFRTDFVPMQPQPPELAAVLRRGRFSLDTYDSQSTRVLDCRNGRVIVSLFCGGDFKRGVHSPLHPARDLVIFPQLPMMDVPDTDNYSKHRIFCEILSKESVDGHGLSYFSVSLDYCVKEEKATACVYRLQDNAWRMQTSATTQISGLRASSLKQLSIFLAEDKIYMGITTHSILVLDLTSSTFSTIKFPDKMPFDGQIILSRANGCGVYLSHVKDLQLCIWLHRDCNGSIGDWLLVDTISLHDLCANLKISNSTTEDWDDLDDAYIHMVGDDAEYVFLEMYGCVLYLDVRSRALQKVHNVTEKDTLISFIHPFMMTWPPVFPALPE</sequence>
<gene>
    <name evidence="3" type="ORF">NCGR_LOCUS31500</name>
</gene>
<protein>
    <recommendedName>
        <fullName evidence="5">F-box domain-containing protein</fullName>
    </recommendedName>
</protein>
<dbReference type="PANTHER" id="PTHR33207">
    <property type="entry name" value="F-BOX DOMAIN CONTAINING PROTEIN-RELATED"/>
    <property type="match status" value="1"/>
</dbReference>
<dbReference type="InterPro" id="IPR001810">
    <property type="entry name" value="F-box_dom"/>
</dbReference>
<evidence type="ECO:0000313" key="3">
    <source>
        <dbReference type="EMBL" id="CAD6247293.1"/>
    </source>
</evidence>
<feature type="domain" description="F-box protein AT5G49610-like beta-propeller" evidence="2">
    <location>
        <begin position="125"/>
        <end position="410"/>
    </location>
</feature>
<name>A0A811PNB3_9POAL</name>
<dbReference type="InterPro" id="IPR036047">
    <property type="entry name" value="F-box-like_dom_sf"/>
</dbReference>
<evidence type="ECO:0000259" key="1">
    <source>
        <dbReference type="Pfam" id="PF12937"/>
    </source>
</evidence>
<reference evidence="3" key="1">
    <citation type="submission" date="2020-10" db="EMBL/GenBank/DDBJ databases">
        <authorList>
            <person name="Han B."/>
            <person name="Lu T."/>
            <person name="Zhao Q."/>
            <person name="Huang X."/>
            <person name="Zhao Y."/>
        </authorList>
    </citation>
    <scope>NUCLEOTIDE SEQUENCE</scope>
</reference>
<feature type="domain" description="F-box" evidence="1">
    <location>
        <begin position="31"/>
        <end position="68"/>
    </location>
</feature>
<evidence type="ECO:0000313" key="4">
    <source>
        <dbReference type="Proteomes" id="UP000604825"/>
    </source>
</evidence>
<organism evidence="3 4">
    <name type="scientific">Miscanthus lutarioriparius</name>
    <dbReference type="NCBI Taxonomy" id="422564"/>
    <lineage>
        <taxon>Eukaryota</taxon>
        <taxon>Viridiplantae</taxon>
        <taxon>Streptophyta</taxon>
        <taxon>Embryophyta</taxon>
        <taxon>Tracheophyta</taxon>
        <taxon>Spermatophyta</taxon>
        <taxon>Magnoliopsida</taxon>
        <taxon>Liliopsida</taxon>
        <taxon>Poales</taxon>
        <taxon>Poaceae</taxon>
        <taxon>PACMAD clade</taxon>
        <taxon>Panicoideae</taxon>
        <taxon>Andropogonodae</taxon>
        <taxon>Andropogoneae</taxon>
        <taxon>Saccharinae</taxon>
        <taxon>Miscanthus</taxon>
    </lineage>
</organism>
<evidence type="ECO:0008006" key="5">
    <source>
        <dbReference type="Google" id="ProtNLM"/>
    </source>
</evidence>
<dbReference type="Gene3D" id="1.20.1280.50">
    <property type="match status" value="1"/>
</dbReference>
<dbReference type="EMBL" id="CAJGYO010000007">
    <property type="protein sequence ID" value="CAD6247293.1"/>
    <property type="molecule type" value="Genomic_DNA"/>
</dbReference>
<dbReference type="SUPFAM" id="SSF81383">
    <property type="entry name" value="F-box domain"/>
    <property type="match status" value="1"/>
</dbReference>
<dbReference type="Proteomes" id="UP000604825">
    <property type="component" value="Unassembled WGS sequence"/>
</dbReference>